<accession>A0ABV7SB10</accession>
<proteinExistence type="predicted"/>
<dbReference type="RefSeq" id="WP_132888400.1">
    <property type="nucleotide sequence ID" value="NZ_JBHRWR010000009.1"/>
</dbReference>
<dbReference type="EMBL" id="JBHRWR010000009">
    <property type="protein sequence ID" value="MFC3573988.1"/>
    <property type="molecule type" value="Genomic_DNA"/>
</dbReference>
<sequence length="159" mass="17113">MFKEFMGLPLHPLAVHAAVVLIPLLALGAAGYAMLPRFRPQLGWVVWVLAVVTPLMAIVARESGESLQEVVTEKHYPSSVLHKVAQHADYADTLQLLSLGLGITTILLLLQVRSKRGARMPRWAPAALVVVVVGLSGLNLVYSYLAGDSGAKLVWTGVL</sequence>
<keyword evidence="4" id="KW-1185">Reference proteome</keyword>
<gene>
    <name evidence="3" type="ORF">ACFOZ0_12015</name>
</gene>
<dbReference type="Proteomes" id="UP001595701">
    <property type="component" value="Unassembled WGS sequence"/>
</dbReference>
<dbReference type="Pfam" id="PF09990">
    <property type="entry name" value="DUF2231"/>
    <property type="match status" value="1"/>
</dbReference>
<keyword evidence="1" id="KW-0812">Transmembrane</keyword>
<evidence type="ECO:0000313" key="3">
    <source>
        <dbReference type="EMBL" id="MFC3573988.1"/>
    </source>
</evidence>
<feature type="transmembrane region" description="Helical" evidence="1">
    <location>
        <begin position="42"/>
        <end position="60"/>
    </location>
</feature>
<feature type="domain" description="DUF2231" evidence="2">
    <location>
        <begin position="7"/>
        <end position="156"/>
    </location>
</feature>
<reference evidence="4" key="1">
    <citation type="journal article" date="2019" name="Int. J. Syst. Evol. Microbiol.">
        <title>The Global Catalogue of Microorganisms (GCM) 10K type strain sequencing project: providing services to taxonomists for standard genome sequencing and annotation.</title>
        <authorList>
            <consortium name="The Broad Institute Genomics Platform"/>
            <consortium name="The Broad Institute Genome Sequencing Center for Infectious Disease"/>
            <person name="Wu L."/>
            <person name="Ma J."/>
        </authorList>
    </citation>
    <scope>NUCLEOTIDE SEQUENCE [LARGE SCALE GENOMIC DNA]</scope>
    <source>
        <strain evidence="4">CGMCC 4.7035</strain>
    </source>
</reference>
<keyword evidence="1" id="KW-0472">Membrane</keyword>
<dbReference type="InterPro" id="IPR019251">
    <property type="entry name" value="DUF2231_TM"/>
</dbReference>
<protein>
    <submittedName>
        <fullName evidence="3">DUF2231 domain-containing protein</fullName>
    </submittedName>
</protein>
<evidence type="ECO:0000259" key="2">
    <source>
        <dbReference type="Pfam" id="PF09990"/>
    </source>
</evidence>
<evidence type="ECO:0000313" key="4">
    <source>
        <dbReference type="Proteomes" id="UP001595701"/>
    </source>
</evidence>
<comment type="caution">
    <text evidence="3">The sequence shown here is derived from an EMBL/GenBank/DDBJ whole genome shotgun (WGS) entry which is preliminary data.</text>
</comment>
<evidence type="ECO:0000256" key="1">
    <source>
        <dbReference type="SAM" id="Phobius"/>
    </source>
</evidence>
<keyword evidence="1" id="KW-1133">Transmembrane helix</keyword>
<feature type="transmembrane region" description="Helical" evidence="1">
    <location>
        <begin position="94"/>
        <end position="112"/>
    </location>
</feature>
<feature type="transmembrane region" description="Helical" evidence="1">
    <location>
        <begin position="13"/>
        <end position="35"/>
    </location>
</feature>
<name>A0ABV7SB10_9ACTN</name>
<organism evidence="3 4">
    <name type="scientific">Streptomyces yaanensis</name>
    <dbReference type="NCBI Taxonomy" id="1142239"/>
    <lineage>
        <taxon>Bacteria</taxon>
        <taxon>Bacillati</taxon>
        <taxon>Actinomycetota</taxon>
        <taxon>Actinomycetes</taxon>
        <taxon>Kitasatosporales</taxon>
        <taxon>Streptomycetaceae</taxon>
        <taxon>Streptomyces</taxon>
    </lineage>
</organism>
<feature type="transmembrane region" description="Helical" evidence="1">
    <location>
        <begin position="124"/>
        <end position="145"/>
    </location>
</feature>